<accession>A0A7W7CCY4</accession>
<evidence type="ECO:0000313" key="1">
    <source>
        <dbReference type="EMBL" id="MBB4677598.1"/>
    </source>
</evidence>
<dbReference type="EMBL" id="JACHMH010000001">
    <property type="protein sequence ID" value="MBB4677598.1"/>
    <property type="molecule type" value="Genomic_DNA"/>
</dbReference>
<evidence type="ECO:0000313" key="2">
    <source>
        <dbReference type="Proteomes" id="UP000533598"/>
    </source>
</evidence>
<organism evidence="1 2">
    <name type="scientific">Crossiella cryophila</name>
    <dbReference type="NCBI Taxonomy" id="43355"/>
    <lineage>
        <taxon>Bacteria</taxon>
        <taxon>Bacillati</taxon>
        <taxon>Actinomycetota</taxon>
        <taxon>Actinomycetes</taxon>
        <taxon>Pseudonocardiales</taxon>
        <taxon>Pseudonocardiaceae</taxon>
        <taxon>Crossiella</taxon>
    </lineage>
</organism>
<dbReference type="Pfam" id="PF06187">
    <property type="entry name" value="DUF993"/>
    <property type="match status" value="1"/>
</dbReference>
<dbReference type="RefSeq" id="WP_185003523.1">
    <property type="nucleotide sequence ID" value="NZ_BAAAUI010000023.1"/>
</dbReference>
<reference evidence="1 2" key="1">
    <citation type="submission" date="2020-08" db="EMBL/GenBank/DDBJ databases">
        <title>Sequencing the genomes of 1000 actinobacteria strains.</title>
        <authorList>
            <person name="Klenk H.-P."/>
        </authorList>
    </citation>
    <scope>NUCLEOTIDE SEQUENCE [LARGE SCALE GENOMIC DNA]</scope>
    <source>
        <strain evidence="1 2">DSM 44230</strain>
    </source>
</reference>
<dbReference type="Gene3D" id="3.20.20.70">
    <property type="entry name" value="Aldolase class I"/>
    <property type="match status" value="1"/>
</dbReference>
<evidence type="ECO:0008006" key="3">
    <source>
        <dbReference type="Google" id="ProtNLM"/>
    </source>
</evidence>
<gene>
    <name evidence="1" type="ORF">HNR67_003716</name>
</gene>
<comment type="caution">
    <text evidence="1">The sequence shown here is derived from an EMBL/GenBank/DDBJ whole genome shotgun (WGS) entry which is preliminary data.</text>
</comment>
<dbReference type="SUPFAM" id="SSF51569">
    <property type="entry name" value="Aldolase"/>
    <property type="match status" value="1"/>
</dbReference>
<protein>
    <recommendedName>
        <fullName evidence="3">Dihydrodipicolinate synthase family protein</fullName>
    </recommendedName>
</protein>
<dbReference type="InterPro" id="IPR009334">
    <property type="entry name" value="DUF993"/>
</dbReference>
<sequence length="386" mass="41490">MTEVLLPKPGGALHRHTLDTRGWRWPPPARPATSRQVLAAAHVVACPFADNTPGAPPELDWDSTLAYRHHLWRHGLGVAEAMDTAQRGMGLDWPRAAELIRRSAKEARACGGRIAAGIGTDHLTGPATLDQVAQAYLTQLEVAAEAEVQPILMCSRALAATARGPEDYHRVYDRVLSAADRPVILHWLGPAFDPALTGYWGSEDVAEATGHFLDLIHAHASTVDGIKVSLLDAGHEIDLRRRLPDGVRCYTGDDYHYPELIAGDEHGHSDALLGILDGIAPIAAAALSQLDTGDTAGFRAQLATTVPLSSHLFATPTYHYKTGLTFLAWLTGHQSAFAMVNGAQSARSLAHLAEVLRLADQTGLLPDPDLAAHRWRLLLATAGVES</sequence>
<dbReference type="Proteomes" id="UP000533598">
    <property type="component" value="Unassembled WGS sequence"/>
</dbReference>
<name>A0A7W7CCY4_9PSEU</name>
<dbReference type="InterPro" id="IPR013785">
    <property type="entry name" value="Aldolase_TIM"/>
</dbReference>
<keyword evidence="2" id="KW-1185">Reference proteome</keyword>
<dbReference type="AlphaFoldDB" id="A0A7W7CCY4"/>
<proteinExistence type="predicted"/>